<comment type="similarity">
    <text evidence="1 14">Belongs to the ZP domain family. ZPC subfamily.</text>
</comment>
<keyword evidence="16" id="KW-1185">Reference proteome</keyword>
<gene>
    <name evidence="17" type="primary">ZP3</name>
</gene>
<keyword evidence="5 14" id="KW-0272">Extracellular matrix</keyword>
<dbReference type="Pfam" id="PF23344">
    <property type="entry name" value="ZP-N"/>
    <property type="match status" value="1"/>
</dbReference>
<dbReference type="GO" id="GO:0007339">
    <property type="term" value="P:binding of sperm to zona pellucida"/>
    <property type="evidence" value="ECO:0007669"/>
    <property type="project" value="UniProtKB-UniRule"/>
</dbReference>
<dbReference type="STRING" id="9365.ENSEEUP00000011857"/>
<dbReference type="InterPro" id="IPR042235">
    <property type="entry name" value="ZP-C_dom"/>
</dbReference>
<dbReference type="Pfam" id="PF00100">
    <property type="entry name" value="Zona_pellucida"/>
    <property type="match status" value="1"/>
</dbReference>
<dbReference type="FunCoup" id="A0A1S3W4X9">
    <property type="interactions" value="91"/>
</dbReference>
<reference evidence="17" key="1">
    <citation type="submission" date="2025-08" db="UniProtKB">
        <authorList>
            <consortium name="RefSeq"/>
        </authorList>
    </citation>
    <scope>IDENTIFICATION</scope>
</reference>
<dbReference type="OrthoDB" id="8880842at2759"/>
<keyword evidence="8 14" id="KW-0732">Signal</keyword>
<dbReference type="PROSITE" id="PS00682">
    <property type="entry name" value="ZP_1"/>
    <property type="match status" value="1"/>
</dbReference>
<dbReference type="InterPro" id="IPR048290">
    <property type="entry name" value="ZP_chr"/>
</dbReference>
<evidence type="ECO:0000256" key="9">
    <source>
        <dbReference type="ARBA" id="ARBA00022989"/>
    </source>
</evidence>
<sequence>MDVMGLHCEFVLCFLLWVGPVLASPLPPVVVVECLEARLVVTVSRDLFGTGKLIRPEDLTLGPEKCKPLVALDSEVKFEVGLHECGNRVQVTQDTLVYSTFLLHEPRPARNLSVLRTSPVQVAIECCYPRQGNVSSRPILPTWLPFHTTILAEEHLAFSLKLMEEDWSTEKSPPTFRLGDTAHLQAQVHTGSHVPLRLFVDRCVATPTRDQTGLPHHTIVDFHGCLVDGLSEHADSAFQAPRPRPGTLRFTLDVFHFANDSRNTVYVTCHLKVTPADRAPDQRNKACSFSKSSSSWSPVEGHTDICRCCDTGDCGLLQRFRRLSQPGARKHPSHMMEEADVTVGPLIFLREASDRGQQEAAGPSPLALGLGLVVLATLGMAALGLSLAGSCRHIVPPVPSPESDSQ</sequence>
<evidence type="ECO:0000256" key="1">
    <source>
        <dbReference type="ARBA" id="ARBA00006735"/>
    </source>
</evidence>
<dbReference type="PANTHER" id="PTHR11576:SF2">
    <property type="entry name" value="ZONA PELLUCIDA SPERM-BINDING PROTEIN 3"/>
    <property type="match status" value="1"/>
</dbReference>
<evidence type="ECO:0000313" key="17">
    <source>
        <dbReference type="RefSeq" id="XP_016041425.2"/>
    </source>
</evidence>
<comment type="PTM">
    <text evidence="14">Proteolytically cleaved before the transmembrane segment to yield the secreted ectodomain incorporated in the zona pellucida.</text>
</comment>
<keyword evidence="6 14" id="KW-0165">Cleavage on pair of basic residues</keyword>
<keyword evidence="10 14" id="KW-0472">Membrane</keyword>
<dbReference type="GO" id="GO:0005886">
    <property type="term" value="C:plasma membrane"/>
    <property type="evidence" value="ECO:0007669"/>
    <property type="project" value="UniProtKB-SubCell"/>
</dbReference>
<comment type="function">
    <text evidence="14">Component of the zona pellucida, an extracellular matrix surrounding oocytes which mediates sperm binding, induction of the acrosome reaction and prevents post-fertilization polyspermy. The zona pellucida is composed of 3 to 4 glycoproteins, ZP1, ZP2, ZP3, and ZP4. ZP3 is essential for sperm binding and zona matrix formation.</text>
</comment>
<dbReference type="GO" id="GO:0035803">
    <property type="term" value="P:egg coat formation"/>
    <property type="evidence" value="ECO:0007669"/>
    <property type="project" value="UniProtKB-UniRule"/>
</dbReference>
<dbReference type="eggNOG" id="ENOG502QSZF">
    <property type="taxonomic scope" value="Eukaryota"/>
</dbReference>
<dbReference type="AlphaFoldDB" id="A0A1S3W4X9"/>
<feature type="domain" description="ZP" evidence="15">
    <location>
        <begin position="33"/>
        <end position="294"/>
    </location>
</feature>
<evidence type="ECO:0000256" key="2">
    <source>
        <dbReference type="ARBA" id="ARBA00017980"/>
    </source>
</evidence>
<feature type="chain" id="PRO_5044992375" description="Zona pellucida sperm-binding protein 3" evidence="14">
    <location>
        <begin position="24"/>
        <end position="406"/>
    </location>
</feature>
<proteinExistence type="inferred from homology"/>
<keyword evidence="3 14" id="KW-1003">Cell membrane</keyword>
<keyword evidence="7 14" id="KW-0812">Transmembrane</keyword>
<feature type="transmembrane region" description="Helical" evidence="14">
    <location>
        <begin position="366"/>
        <end position="388"/>
    </location>
</feature>
<dbReference type="InterPro" id="IPR055356">
    <property type="entry name" value="ZP-N"/>
</dbReference>
<dbReference type="Gene3D" id="2.60.40.3210">
    <property type="entry name" value="Zona pellucida, ZP-N domain"/>
    <property type="match status" value="1"/>
</dbReference>
<dbReference type="PRINTS" id="PR00023">
    <property type="entry name" value="ZPELLUCIDA"/>
</dbReference>
<evidence type="ECO:0000259" key="15">
    <source>
        <dbReference type="PROSITE" id="PS51034"/>
    </source>
</evidence>
<dbReference type="InterPro" id="IPR055355">
    <property type="entry name" value="ZP-C"/>
</dbReference>
<keyword evidence="12" id="KW-0325">Glycoprotein</keyword>
<evidence type="ECO:0000256" key="6">
    <source>
        <dbReference type="ARBA" id="ARBA00022685"/>
    </source>
</evidence>
<evidence type="ECO:0000256" key="3">
    <source>
        <dbReference type="ARBA" id="ARBA00022475"/>
    </source>
</evidence>
<name>A0A1S3W4X9_ERIEU</name>
<dbReference type="InterPro" id="IPR001507">
    <property type="entry name" value="ZP_dom"/>
</dbReference>
<evidence type="ECO:0000256" key="5">
    <source>
        <dbReference type="ARBA" id="ARBA00022530"/>
    </source>
</evidence>
<dbReference type="Proteomes" id="UP001652624">
    <property type="component" value="Chromosome 15"/>
</dbReference>
<evidence type="ECO:0000256" key="8">
    <source>
        <dbReference type="ARBA" id="ARBA00022729"/>
    </source>
</evidence>
<keyword evidence="9 14" id="KW-1133">Transmembrane helix</keyword>
<comment type="subunit">
    <text evidence="13">Polymers of ZP2 and ZP3 organized into long filaments cross-linked by ZP1 homodimers. Interacts with ZP1 and ZP2.</text>
</comment>
<evidence type="ECO:0000256" key="4">
    <source>
        <dbReference type="ARBA" id="ARBA00022525"/>
    </source>
</evidence>
<dbReference type="GO" id="GO:0035805">
    <property type="term" value="C:egg coat"/>
    <property type="evidence" value="ECO:0007669"/>
    <property type="project" value="UniProtKB-SubCell"/>
</dbReference>
<comment type="subcellular location">
    <subcellularLocation>
        <location evidence="14">Zona pellucida</location>
    </subcellularLocation>
    <subcellularLocation>
        <location evidence="14">Cell membrane</location>
        <topology evidence="14">Single-pass type I membrane protein</topology>
    </subcellularLocation>
</comment>
<evidence type="ECO:0000256" key="13">
    <source>
        <dbReference type="ARBA" id="ARBA00047057"/>
    </source>
</evidence>
<keyword evidence="4 14" id="KW-0964">Secreted</keyword>
<accession>A0A1S3W4X9</accession>
<dbReference type="GeneID" id="103108991"/>
<protein>
    <recommendedName>
        <fullName evidence="2 14">Zona pellucida sperm-binding protein 3</fullName>
    </recommendedName>
</protein>
<organism evidence="16 17">
    <name type="scientific">Erinaceus europaeus</name>
    <name type="common">Western European hedgehog</name>
    <dbReference type="NCBI Taxonomy" id="9365"/>
    <lineage>
        <taxon>Eukaryota</taxon>
        <taxon>Metazoa</taxon>
        <taxon>Chordata</taxon>
        <taxon>Craniata</taxon>
        <taxon>Vertebrata</taxon>
        <taxon>Euteleostomi</taxon>
        <taxon>Mammalia</taxon>
        <taxon>Eutheria</taxon>
        <taxon>Laurasiatheria</taxon>
        <taxon>Eulipotyphla</taxon>
        <taxon>Erinaceidae</taxon>
        <taxon>Erinaceinae</taxon>
        <taxon>Erinaceus</taxon>
    </lineage>
</organism>
<dbReference type="CTD" id="7784"/>
<dbReference type="PROSITE" id="PS51034">
    <property type="entry name" value="ZP_2"/>
    <property type="match status" value="1"/>
</dbReference>
<dbReference type="Gene3D" id="2.60.40.4100">
    <property type="entry name" value="Zona pellucida, ZP-C domain"/>
    <property type="match status" value="1"/>
</dbReference>
<dbReference type="GO" id="GO:0035804">
    <property type="term" value="F:structural constituent of egg coat"/>
    <property type="evidence" value="ECO:0007669"/>
    <property type="project" value="UniProtKB-UniRule"/>
</dbReference>
<evidence type="ECO:0000313" key="16">
    <source>
        <dbReference type="Proteomes" id="UP001652624"/>
    </source>
</evidence>
<evidence type="ECO:0000256" key="11">
    <source>
        <dbReference type="ARBA" id="ARBA00023157"/>
    </source>
</evidence>
<dbReference type="RefSeq" id="XP_016041425.2">
    <property type="nucleotide sequence ID" value="XM_016185939.2"/>
</dbReference>
<evidence type="ECO:0000256" key="12">
    <source>
        <dbReference type="ARBA" id="ARBA00023180"/>
    </source>
</evidence>
<evidence type="ECO:0000256" key="7">
    <source>
        <dbReference type="ARBA" id="ARBA00022692"/>
    </source>
</evidence>
<dbReference type="InterPro" id="IPR017977">
    <property type="entry name" value="ZP_dom_CS"/>
</dbReference>
<comment type="domain">
    <text evidence="14">The ZP domain is involved in the polymerization of the ZP proteins to form the zona pellucida.</text>
</comment>
<dbReference type="InParanoid" id="A0A1S3W4X9"/>
<dbReference type="SMART" id="SM00241">
    <property type="entry name" value="ZP"/>
    <property type="match status" value="1"/>
</dbReference>
<evidence type="ECO:0000256" key="10">
    <source>
        <dbReference type="ARBA" id="ARBA00023136"/>
    </source>
</evidence>
<keyword evidence="11 14" id="KW-1015">Disulfide bond</keyword>
<dbReference type="PANTHER" id="PTHR11576">
    <property type="entry name" value="ZONA PELLUCIDA SPERM-BINDING PROTEIN 3"/>
    <property type="match status" value="1"/>
</dbReference>
<feature type="signal peptide" evidence="14">
    <location>
        <begin position="1"/>
        <end position="23"/>
    </location>
</feature>
<evidence type="ECO:0000256" key="14">
    <source>
        <dbReference type="RuleBase" id="RU367066"/>
    </source>
</evidence>
<dbReference type="GO" id="GO:2000344">
    <property type="term" value="P:positive regulation of acrosome reaction"/>
    <property type="evidence" value="ECO:0007669"/>
    <property type="project" value="UniProtKB-UniRule"/>
</dbReference>
<dbReference type="GO" id="GO:0032190">
    <property type="term" value="F:acrosin binding"/>
    <property type="evidence" value="ECO:0007669"/>
    <property type="project" value="TreeGrafter"/>
</dbReference>